<dbReference type="Proteomes" id="UP001501414">
    <property type="component" value="Unassembled WGS sequence"/>
</dbReference>
<dbReference type="RefSeq" id="WP_344024843.1">
    <property type="nucleotide sequence ID" value="NZ_BAAAJK010000024.1"/>
</dbReference>
<keyword evidence="3" id="KW-1185">Reference proteome</keyword>
<protein>
    <submittedName>
        <fullName evidence="2">Replication initiator protein RepSA</fullName>
    </submittedName>
</protein>
<comment type="caution">
    <text evidence="2">The sequence shown here is derived from an EMBL/GenBank/DDBJ whole genome shotgun (WGS) entry which is preliminary data.</text>
</comment>
<proteinExistence type="predicted"/>
<reference evidence="3" key="1">
    <citation type="journal article" date="2019" name="Int. J. Syst. Evol. Microbiol.">
        <title>The Global Catalogue of Microorganisms (GCM) 10K type strain sequencing project: providing services to taxonomists for standard genome sequencing and annotation.</title>
        <authorList>
            <consortium name="The Broad Institute Genomics Platform"/>
            <consortium name="The Broad Institute Genome Sequencing Center for Infectious Disease"/>
            <person name="Wu L."/>
            <person name="Ma J."/>
        </authorList>
    </citation>
    <scope>NUCLEOTIDE SEQUENCE [LARGE SCALE GENOMIC DNA]</scope>
    <source>
        <strain evidence="3">JCM 11896</strain>
    </source>
</reference>
<evidence type="ECO:0000313" key="2">
    <source>
        <dbReference type="EMBL" id="GAA1393702.1"/>
    </source>
</evidence>
<sequence>MTAATTPLDQHDHDLSHLIQSEGFQQWRSAVTALGGCTAPIHLTGTSTIATRDGTVLTHREGDILAPCGNRRASVCPACSDRYASDAYHLIRAGMAGGKGLPDTAAQHPRLFVTLTAPSFGPVHTRRVTARGLVVPCACGDKHRHSEDPRIGTALDPTTHDYTGAILWQAHAGKLWNRFAIRLRRILAGILGVKVREFRDHARLSYAKVAEYQRRGLVHFHAVVRLDGPDGPTTAPPAWITGDALTLAIRDAAGDVSLVVDRPDGTPLALGWGRQVDVRPITSTTTAALENDDGQITDAALAAYVAKYSTKGTGKSEATDRPIRDITHLRYLDITDHHRRLIETAWELGGHEQYEELGLRRWAHMLGFRGHFLTKSRNYSTTFGAIRSERRTYRLGQTLAGLDAAVDVGAVLVVNDWHVTQFGHRNDAEREIALGIAERRREQRRARTTDRTASTEHGRTS</sequence>
<name>A0ABP4IRC5_9PSEU</name>
<dbReference type="EMBL" id="BAAAJK010000024">
    <property type="protein sequence ID" value="GAA1393702.1"/>
    <property type="molecule type" value="Genomic_DNA"/>
</dbReference>
<feature type="region of interest" description="Disordered" evidence="1">
    <location>
        <begin position="440"/>
        <end position="461"/>
    </location>
</feature>
<organism evidence="2 3">
    <name type="scientific">Pseudonocardia kongjuensis</name>
    <dbReference type="NCBI Taxonomy" id="102227"/>
    <lineage>
        <taxon>Bacteria</taxon>
        <taxon>Bacillati</taxon>
        <taxon>Actinomycetota</taxon>
        <taxon>Actinomycetes</taxon>
        <taxon>Pseudonocardiales</taxon>
        <taxon>Pseudonocardiaceae</taxon>
        <taxon>Pseudonocardia</taxon>
    </lineage>
</organism>
<dbReference type="Pfam" id="PF20199">
    <property type="entry name" value="RepSA"/>
    <property type="match status" value="1"/>
</dbReference>
<evidence type="ECO:0000256" key="1">
    <source>
        <dbReference type="SAM" id="MobiDB-lite"/>
    </source>
</evidence>
<gene>
    <name evidence="2" type="primary">repSA_2</name>
    <name evidence="2" type="ORF">GCM10009613_40620</name>
</gene>
<accession>A0ABP4IRC5</accession>
<evidence type="ECO:0000313" key="3">
    <source>
        <dbReference type="Proteomes" id="UP001501414"/>
    </source>
</evidence>
<dbReference type="InterPro" id="IPR046828">
    <property type="entry name" value="RepSA"/>
</dbReference>